<reference evidence="2 3" key="1">
    <citation type="journal article" date="2006" name="Genome Res.">
        <title>Skewed genomic variability in strains of the toxigenic bacterial pathogen, Clostridium perfringens.</title>
        <authorList>
            <person name="Myers G.S."/>
            <person name="Rasko D.A."/>
            <person name="Cheung J.K."/>
            <person name="Ravel J."/>
            <person name="Seshadri R."/>
            <person name="Deboy R.T."/>
            <person name="Ren Q."/>
            <person name="Varga J."/>
            <person name="Awad M.M."/>
            <person name="Brinkac L.M."/>
            <person name="Daugherty S.C."/>
            <person name="Haft D.H."/>
            <person name="Dodson R.J."/>
            <person name="Madupu R."/>
            <person name="Nelson W.C."/>
            <person name="Rosovitz M.J."/>
            <person name="Sullivan S.A."/>
            <person name="Khouri H."/>
            <person name="Dimitrov G.I."/>
            <person name="Watkins K.L."/>
            <person name="Mulligan S."/>
            <person name="Benton J."/>
            <person name="Radune D."/>
            <person name="Fisher D.J."/>
            <person name="Atkins H.S."/>
            <person name="Hiscox T."/>
            <person name="Jost B.H."/>
            <person name="Billington S.J."/>
            <person name="Songer J.G."/>
            <person name="McClane B.A."/>
            <person name="Titball R.W."/>
            <person name="Rood J.I."/>
            <person name="Melville S.B."/>
            <person name="Paulsen I.T."/>
        </authorList>
    </citation>
    <scope>NUCLEOTIDE SEQUENCE [LARGE SCALE GENOMIC DNA]</scope>
    <source>
        <strain evidence="3">ATCC 13124 / DSM 756 / JCM 1290 / NCIMB 6125 / NCTC 8237 / S 107 / Type A</strain>
    </source>
</reference>
<proteinExistence type="predicted"/>
<dbReference type="PANTHER" id="PTHR22916">
    <property type="entry name" value="GLYCOSYLTRANSFERASE"/>
    <property type="match status" value="1"/>
</dbReference>
<gene>
    <name evidence="2" type="ordered locus">CPF_0715</name>
</gene>
<evidence type="ECO:0000259" key="1">
    <source>
        <dbReference type="Pfam" id="PF00535"/>
    </source>
</evidence>
<sequence>MALMSDKFLSIVIPAYNSEKYIEKNLMFLSRQTSNNFEVIVVDDGSTDNTCEVSEACLENFKINHRVIRCEENRGQSVARNIGINYSRGKYILFLDSDDFAENNLVQILERNMFNEPDIVFFDYKRIKEDDSVNVNIAQNFEFGKIKSGEEVFNAYKDNKIRLWTGSLVYNKEFLNKNKLRFLEGAHGAEDLNFIFKALLSSKKVRGIEDSLVFYCQRGDSLTNNPDIYKNITVVESMEDVAKFIDENKLDKKLKEAIEKEFTCEHIMYQILGYLNSETKKDTLSVLKNKNVKKYLKKATIKTNRYGRSMYTYMKMAAYFPNLFIKTYLKNTGK</sequence>
<feature type="domain" description="Glycosyltransferase 2-like" evidence="1">
    <location>
        <begin position="10"/>
        <end position="140"/>
    </location>
</feature>
<keyword evidence="2" id="KW-0808">Transferase</keyword>
<keyword evidence="2" id="KW-0328">Glycosyltransferase</keyword>
<keyword evidence="3" id="KW-1185">Reference proteome</keyword>
<dbReference type="InterPro" id="IPR001173">
    <property type="entry name" value="Glyco_trans_2-like"/>
</dbReference>
<dbReference type="CDD" id="cd00761">
    <property type="entry name" value="Glyco_tranf_GTA_type"/>
    <property type="match status" value="1"/>
</dbReference>
<dbReference type="AlphaFoldDB" id="A0A0H2YUC1"/>
<dbReference type="EMBL" id="CP000246">
    <property type="protein sequence ID" value="ABG84182.1"/>
    <property type="molecule type" value="Genomic_DNA"/>
</dbReference>
<dbReference type="SUPFAM" id="SSF53448">
    <property type="entry name" value="Nucleotide-diphospho-sugar transferases"/>
    <property type="match status" value="1"/>
</dbReference>
<dbReference type="RefSeq" id="WP_003457045.1">
    <property type="nucleotide sequence ID" value="NC_008261.1"/>
</dbReference>
<evidence type="ECO:0000313" key="3">
    <source>
        <dbReference type="Proteomes" id="UP000001823"/>
    </source>
</evidence>
<dbReference type="Pfam" id="PF00535">
    <property type="entry name" value="Glycos_transf_2"/>
    <property type="match status" value="1"/>
</dbReference>
<accession>A0A0H2YUC1</accession>
<dbReference type="STRING" id="195103.CPF_0715"/>
<protein>
    <submittedName>
        <fullName evidence="2">Glycosyl transferase, group 2 family protein</fullName>
        <ecNumber evidence="2">2.4.1.-</ecNumber>
    </submittedName>
</protein>
<dbReference type="Gene3D" id="3.90.550.10">
    <property type="entry name" value="Spore Coat Polysaccharide Biosynthesis Protein SpsA, Chain A"/>
    <property type="match status" value="1"/>
</dbReference>
<dbReference type="InterPro" id="IPR029044">
    <property type="entry name" value="Nucleotide-diphossugar_trans"/>
</dbReference>
<dbReference type="EC" id="2.4.1.-" evidence="2"/>
<dbReference type="HOGENOM" id="CLU_025996_25_0_9"/>
<dbReference type="PANTHER" id="PTHR22916:SF3">
    <property type="entry name" value="UDP-GLCNAC:BETAGAL BETA-1,3-N-ACETYLGLUCOSAMINYLTRANSFERASE-LIKE PROTEIN 1"/>
    <property type="match status" value="1"/>
</dbReference>
<dbReference type="GO" id="GO:0016758">
    <property type="term" value="F:hexosyltransferase activity"/>
    <property type="evidence" value="ECO:0007669"/>
    <property type="project" value="UniProtKB-ARBA"/>
</dbReference>
<dbReference type="PaxDb" id="195103-CPF_0715"/>
<name>A0A0H2YUC1_CLOP1</name>
<organism evidence="2 3">
    <name type="scientific">Clostridium perfringens (strain ATCC 13124 / DSM 756 / JCM 1290 / NCIMB 6125 / NCTC 8237 / Type A)</name>
    <dbReference type="NCBI Taxonomy" id="195103"/>
    <lineage>
        <taxon>Bacteria</taxon>
        <taxon>Bacillati</taxon>
        <taxon>Bacillota</taxon>
        <taxon>Clostridia</taxon>
        <taxon>Eubacteriales</taxon>
        <taxon>Clostridiaceae</taxon>
        <taxon>Clostridium</taxon>
    </lineage>
</organism>
<dbReference type="KEGG" id="cpf:CPF_0715"/>
<evidence type="ECO:0000313" key="2">
    <source>
        <dbReference type="EMBL" id="ABG84182.1"/>
    </source>
</evidence>
<dbReference type="Proteomes" id="UP000001823">
    <property type="component" value="Chromosome"/>
</dbReference>
<dbReference type="eggNOG" id="COG1216">
    <property type="taxonomic scope" value="Bacteria"/>
</dbReference>